<name>A0ABD0SR24_LOXSC</name>
<evidence type="ECO:0000313" key="3">
    <source>
        <dbReference type="EMBL" id="KAL0810044.1"/>
    </source>
</evidence>
<evidence type="ECO:0000313" key="20">
    <source>
        <dbReference type="Proteomes" id="UP001549921"/>
    </source>
</evidence>
<dbReference type="EMBL" id="JBEDNZ010000015">
    <property type="protein sequence ID" value="KAL0829146.1"/>
    <property type="molecule type" value="Genomic_DNA"/>
</dbReference>
<evidence type="ECO:0000313" key="11">
    <source>
        <dbReference type="EMBL" id="KAL0859329.1"/>
    </source>
</evidence>
<dbReference type="EMBL" id="JBEDNZ010000024">
    <property type="protein sequence ID" value="KAL0811154.1"/>
    <property type="molecule type" value="Genomic_DNA"/>
</dbReference>
<dbReference type="EMBL" id="JBEUOH010000028">
    <property type="protein sequence ID" value="KAL0859329.1"/>
    <property type="molecule type" value="Genomic_DNA"/>
</dbReference>
<evidence type="ECO:0000313" key="15">
    <source>
        <dbReference type="EMBL" id="KAL0878636.1"/>
    </source>
</evidence>
<evidence type="ECO:0000313" key="13">
    <source>
        <dbReference type="EMBL" id="KAL0859622.1"/>
    </source>
</evidence>
<protein>
    <submittedName>
        <fullName evidence="6">Uncharacterized protein</fullName>
    </submittedName>
</protein>
<dbReference type="EMBL" id="JBEUOH010000027">
    <property type="protein sequence ID" value="KAL0859622.1"/>
    <property type="molecule type" value="Genomic_DNA"/>
</dbReference>
<dbReference type="EMBL" id="JBEDNZ010000007">
    <property type="protein sequence ID" value="KAL0840119.1"/>
    <property type="molecule type" value="Genomic_DNA"/>
</dbReference>
<dbReference type="Proteomes" id="UP001549920">
    <property type="component" value="Unassembled WGS sequence"/>
</dbReference>
<dbReference type="EMBL" id="JBEDNZ010000028">
    <property type="protein sequence ID" value="KAL0809772.1"/>
    <property type="molecule type" value="Genomic_DNA"/>
</dbReference>
<dbReference type="EMBL" id="JBEDNZ010000074">
    <property type="protein sequence ID" value="KAL0803188.1"/>
    <property type="molecule type" value="Genomic_DNA"/>
</dbReference>
<evidence type="ECO:0000313" key="10">
    <source>
        <dbReference type="EMBL" id="KAL0851109.1"/>
    </source>
</evidence>
<dbReference type="EMBL" id="JBEUOH010000007">
    <property type="protein sequence ID" value="KAL0892003.1"/>
    <property type="molecule type" value="Genomic_DNA"/>
</dbReference>
<dbReference type="EMBL" id="JBEUOH010000022">
    <property type="protein sequence ID" value="KAL0867931.1"/>
    <property type="molecule type" value="Genomic_DNA"/>
</dbReference>
<evidence type="ECO:0000313" key="17">
    <source>
        <dbReference type="EMBL" id="KAL0892003.1"/>
    </source>
</evidence>
<dbReference type="EMBL" id="JBEUOH010000014">
    <property type="protein sequence ID" value="KAL0879159.1"/>
    <property type="molecule type" value="Genomic_DNA"/>
</dbReference>
<evidence type="ECO:0000313" key="6">
    <source>
        <dbReference type="EMBL" id="KAL0822300.1"/>
    </source>
</evidence>
<evidence type="ECO:0000313" key="16">
    <source>
        <dbReference type="EMBL" id="KAL0879159.1"/>
    </source>
</evidence>
<evidence type="ECO:0000313" key="4">
    <source>
        <dbReference type="EMBL" id="KAL0811154.1"/>
    </source>
</evidence>
<evidence type="ECO:0000313" key="14">
    <source>
        <dbReference type="EMBL" id="KAL0867931.1"/>
    </source>
</evidence>
<dbReference type="EMBL" id="JBEDNZ010000002">
    <property type="protein sequence ID" value="KAL0851109.1"/>
    <property type="molecule type" value="Genomic_DNA"/>
</dbReference>
<sequence length="126" mass="14444">MEDCLDDVFPQYAQDPLENFTQQYKDLFGSQPTEVKQKKKRRVVSRRNKNVAQKSFVMCNEKKGIKLIQVRVLDLTCESDPVKGKTDSEGVLFSAQYVVHNSVDEIMDMTECVVKKISKKLCGDSF</sequence>
<dbReference type="EMBL" id="JBEUOH010000005">
    <property type="protein sequence ID" value="KAL0894181.1"/>
    <property type="molecule type" value="Genomic_DNA"/>
</dbReference>
<dbReference type="EMBL" id="JBEUOH010000015">
    <property type="protein sequence ID" value="KAL0878636.1"/>
    <property type="molecule type" value="Genomic_DNA"/>
</dbReference>
<evidence type="ECO:0000313" key="5">
    <source>
        <dbReference type="EMBL" id="KAL0821542.1"/>
    </source>
</evidence>
<keyword evidence="19" id="KW-1185">Reference proteome</keyword>
<dbReference type="EMBL" id="JBEDNZ010000005">
    <property type="protein sequence ID" value="KAL0841680.1"/>
    <property type="molecule type" value="Genomic_DNA"/>
</dbReference>
<dbReference type="EMBL" id="JBEDNZ010000027">
    <property type="protein sequence ID" value="KAL0810044.1"/>
    <property type="molecule type" value="Genomic_DNA"/>
</dbReference>
<evidence type="ECO:0000313" key="18">
    <source>
        <dbReference type="EMBL" id="KAL0894181.1"/>
    </source>
</evidence>
<dbReference type="EMBL" id="JBEDNZ010000016">
    <property type="protein sequence ID" value="KAL0822300.1"/>
    <property type="molecule type" value="Genomic_DNA"/>
</dbReference>
<gene>
    <name evidence="16" type="ORF">ABMA27_002953</name>
    <name evidence="15" type="ORF">ABMA27_003711</name>
    <name evidence="14" type="ORF">ABMA27_008605</name>
    <name evidence="12" type="ORF">ABMA27_010654</name>
    <name evidence="13" type="ORF">ABMA27_010749</name>
    <name evidence="11" type="ORF">ABMA27_011128</name>
    <name evidence="18" type="ORF">ABMA27_014206</name>
    <name evidence="17" type="ORF">ABMA27_015228</name>
    <name evidence="7" type="ORF">ABMA28_003997</name>
    <name evidence="6" type="ORF">ABMA28_004408</name>
    <name evidence="5" type="ORF">ABMA28_004996</name>
    <name evidence="10" type="ORF">ABMA28_006979</name>
    <name evidence="4" type="ORF">ABMA28_009587</name>
    <name evidence="3" type="ORF">ABMA28_010865</name>
    <name evidence="2" type="ORF">ABMA28_011272</name>
    <name evidence="9" type="ORF">ABMA28_013954</name>
    <name evidence="8" type="ORF">ABMA28_015425</name>
    <name evidence="1" type="ORF">ABMA28_017369</name>
</gene>
<evidence type="ECO:0000313" key="9">
    <source>
        <dbReference type="EMBL" id="KAL0841680.1"/>
    </source>
</evidence>
<organism evidence="6 20">
    <name type="scientific">Loxostege sticticalis</name>
    <name type="common">Beet webworm moth</name>
    <dbReference type="NCBI Taxonomy" id="481309"/>
    <lineage>
        <taxon>Eukaryota</taxon>
        <taxon>Metazoa</taxon>
        <taxon>Ecdysozoa</taxon>
        <taxon>Arthropoda</taxon>
        <taxon>Hexapoda</taxon>
        <taxon>Insecta</taxon>
        <taxon>Pterygota</taxon>
        <taxon>Neoptera</taxon>
        <taxon>Endopterygota</taxon>
        <taxon>Lepidoptera</taxon>
        <taxon>Glossata</taxon>
        <taxon>Ditrysia</taxon>
        <taxon>Pyraloidea</taxon>
        <taxon>Crambidae</taxon>
        <taxon>Pyraustinae</taxon>
        <taxon>Loxostege</taxon>
    </lineage>
</organism>
<dbReference type="Proteomes" id="UP001549921">
    <property type="component" value="Unassembled WGS sequence"/>
</dbReference>
<evidence type="ECO:0000313" key="2">
    <source>
        <dbReference type="EMBL" id="KAL0809772.1"/>
    </source>
</evidence>
<dbReference type="EMBL" id="JBEUOH010000027">
    <property type="protein sequence ID" value="KAL0859497.1"/>
    <property type="molecule type" value="Genomic_DNA"/>
</dbReference>
<evidence type="ECO:0000313" key="8">
    <source>
        <dbReference type="EMBL" id="KAL0840119.1"/>
    </source>
</evidence>
<comment type="caution">
    <text evidence="6">The sequence shown here is derived from an EMBL/GenBank/DDBJ whole genome shotgun (WGS) entry which is preliminary data.</text>
</comment>
<proteinExistence type="predicted"/>
<evidence type="ECO:0000313" key="12">
    <source>
        <dbReference type="EMBL" id="KAL0859497.1"/>
    </source>
</evidence>
<evidence type="ECO:0000313" key="7">
    <source>
        <dbReference type="EMBL" id="KAL0829146.1"/>
    </source>
</evidence>
<accession>A0ABD0SR24</accession>
<reference evidence="19 20" key="1">
    <citation type="submission" date="2024-06" db="EMBL/GenBank/DDBJ databases">
        <title>A chromosome-level genome assembly of beet webworm, Loxostege sticticalis.</title>
        <authorList>
            <person name="Zhang Y."/>
        </authorList>
    </citation>
    <scope>NUCLEOTIDE SEQUENCE [LARGE SCALE GENOMIC DNA]</scope>
    <source>
        <strain evidence="11">AQ026</strain>
        <strain evidence="6">AQ028</strain>
        <tissue evidence="6">Male pupae</tissue>
        <tissue evidence="11">Whole body</tissue>
    </source>
</reference>
<dbReference type="EMBL" id="JBEDNZ010000017">
    <property type="protein sequence ID" value="KAL0821542.1"/>
    <property type="molecule type" value="Genomic_DNA"/>
</dbReference>
<evidence type="ECO:0000313" key="1">
    <source>
        <dbReference type="EMBL" id="KAL0803188.1"/>
    </source>
</evidence>
<dbReference type="AlphaFoldDB" id="A0ABD0SR24"/>
<evidence type="ECO:0000313" key="19">
    <source>
        <dbReference type="Proteomes" id="UP001549920"/>
    </source>
</evidence>